<dbReference type="NCBIfam" id="TIGR00057">
    <property type="entry name" value="L-threonylcarbamoyladenylate synthase"/>
    <property type="match status" value="1"/>
</dbReference>
<protein>
    <recommendedName>
        <fullName evidence="10">L-threonylcarbamoyladenylate synthase</fullName>
        <ecNumber evidence="3">2.7.7.87</ecNumber>
    </recommendedName>
    <alternativeName>
        <fullName evidence="10">L-threonylcarbamoyladenylate synthase</fullName>
    </alternativeName>
</protein>
<evidence type="ECO:0000313" key="13">
    <source>
        <dbReference type="EMBL" id="KAA6338137.1"/>
    </source>
</evidence>
<dbReference type="PANTHER" id="PTHR17490:SF16">
    <property type="entry name" value="THREONYLCARBAMOYL-AMP SYNTHASE"/>
    <property type="match status" value="1"/>
</dbReference>
<dbReference type="EMBL" id="SNRY01000640">
    <property type="protein sequence ID" value="KAA6338137.1"/>
    <property type="molecule type" value="Genomic_DNA"/>
</dbReference>
<evidence type="ECO:0000256" key="5">
    <source>
        <dbReference type="ARBA" id="ARBA00022679"/>
    </source>
</evidence>
<evidence type="ECO:0000256" key="8">
    <source>
        <dbReference type="ARBA" id="ARBA00022741"/>
    </source>
</evidence>
<comment type="catalytic activity">
    <reaction evidence="11">
        <text>L-threonine + hydrogencarbonate + ATP = L-threonylcarbamoyladenylate + diphosphate + H2O</text>
        <dbReference type="Rhea" id="RHEA:36407"/>
        <dbReference type="ChEBI" id="CHEBI:15377"/>
        <dbReference type="ChEBI" id="CHEBI:17544"/>
        <dbReference type="ChEBI" id="CHEBI:30616"/>
        <dbReference type="ChEBI" id="CHEBI:33019"/>
        <dbReference type="ChEBI" id="CHEBI:57926"/>
        <dbReference type="ChEBI" id="CHEBI:73682"/>
        <dbReference type="EC" id="2.7.7.87"/>
    </reaction>
</comment>
<dbReference type="InterPro" id="IPR017945">
    <property type="entry name" value="DHBP_synth_RibB-like_a/b_dom"/>
</dbReference>
<evidence type="ECO:0000256" key="2">
    <source>
        <dbReference type="ARBA" id="ARBA00007663"/>
    </source>
</evidence>
<dbReference type="InterPro" id="IPR006070">
    <property type="entry name" value="Sua5-like_dom"/>
</dbReference>
<dbReference type="GO" id="GO:0005737">
    <property type="term" value="C:cytoplasm"/>
    <property type="evidence" value="ECO:0007669"/>
    <property type="project" value="UniProtKB-SubCell"/>
</dbReference>
<dbReference type="GO" id="GO:0061710">
    <property type="term" value="F:L-threonylcarbamoyladenylate synthase"/>
    <property type="evidence" value="ECO:0007669"/>
    <property type="project" value="UniProtKB-EC"/>
</dbReference>
<evidence type="ECO:0000259" key="12">
    <source>
        <dbReference type="PROSITE" id="PS51163"/>
    </source>
</evidence>
<accession>A0A5J4RVU9</accession>
<keyword evidence="4" id="KW-0963">Cytoplasm</keyword>
<gene>
    <name evidence="13" type="ORF">EZS27_013829</name>
</gene>
<keyword evidence="7 13" id="KW-0548">Nucleotidyltransferase</keyword>
<evidence type="ECO:0000256" key="6">
    <source>
        <dbReference type="ARBA" id="ARBA00022694"/>
    </source>
</evidence>
<keyword evidence="8" id="KW-0547">Nucleotide-binding</keyword>
<organism evidence="13">
    <name type="scientific">termite gut metagenome</name>
    <dbReference type="NCBI Taxonomy" id="433724"/>
    <lineage>
        <taxon>unclassified sequences</taxon>
        <taxon>metagenomes</taxon>
        <taxon>organismal metagenomes</taxon>
    </lineage>
</organism>
<dbReference type="InterPro" id="IPR050156">
    <property type="entry name" value="TC-AMP_synthase_SUA5"/>
</dbReference>
<comment type="similarity">
    <text evidence="2">Belongs to the SUA5 family.</text>
</comment>
<dbReference type="PANTHER" id="PTHR17490">
    <property type="entry name" value="SUA5"/>
    <property type="match status" value="1"/>
</dbReference>
<dbReference type="GO" id="GO:0006450">
    <property type="term" value="P:regulation of translational fidelity"/>
    <property type="evidence" value="ECO:0007669"/>
    <property type="project" value="TreeGrafter"/>
</dbReference>
<sequence length="187" mass="20774">MLEDIKEACRILHEGGIILYPTDTVWGIGCDATNPEAVHKVYEIKQRTDSKAMLILVDTPVKIDFYVKDVPQIAWDLIALADKPTTVIYSGARNLAPNLLAEDGSIGIRVTNEDFSKRLCQQFRKAIVSTSANIGGQPFPGNFSEISKEIKSHVDYIVTFRQDDTNLSKPSSIIKLDRGGIVKIIRN</sequence>
<dbReference type="GO" id="GO:0005524">
    <property type="term" value="F:ATP binding"/>
    <property type="evidence" value="ECO:0007669"/>
    <property type="project" value="UniProtKB-KW"/>
</dbReference>
<comment type="caution">
    <text evidence="13">The sequence shown here is derived from an EMBL/GenBank/DDBJ whole genome shotgun (WGS) entry which is preliminary data.</text>
</comment>
<name>A0A5J4RVU9_9ZZZZ</name>
<dbReference type="PROSITE" id="PS51163">
    <property type="entry name" value="YRDC"/>
    <property type="match status" value="1"/>
</dbReference>
<evidence type="ECO:0000256" key="3">
    <source>
        <dbReference type="ARBA" id="ARBA00012584"/>
    </source>
</evidence>
<dbReference type="SUPFAM" id="SSF55821">
    <property type="entry name" value="YrdC/RibB"/>
    <property type="match status" value="1"/>
</dbReference>
<dbReference type="GO" id="GO:0000049">
    <property type="term" value="F:tRNA binding"/>
    <property type="evidence" value="ECO:0007669"/>
    <property type="project" value="TreeGrafter"/>
</dbReference>
<keyword evidence="9" id="KW-0067">ATP-binding</keyword>
<keyword evidence="6" id="KW-0819">tRNA processing</keyword>
<dbReference type="GO" id="GO:0003725">
    <property type="term" value="F:double-stranded RNA binding"/>
    <property type="evidence" value="ECO:0007669"/>
    <property type="project" value="InterPro"/>
</dbReference>
<dbReference type="AlphaFoldDB" id="A0A5J4RVU9"/>
<evidence type="ECO:0000256" key="7">
    <source>
        <dbReference type="ARBA" id="ARBA00022695"/>
    </source>
</evidence>
<proteinExistence type="inferred from homology"/>
<keyword evidence="5 13" id="KW-0808">Transferase</keyword>
<dbReference type="Pfam" id="PF01300">
    <property type="entry name" value="Sua5_yciO_yrdC"/>
    <property type="match status" value="1"/>
</dbReference>
<evidence type="ECO:0000256" key="11">
    <source>
        <dbReference type="ARBA" id="ARBA00048366"/>
    </source>
</evidence>
<feature type="domain" description="YrdC-like" evidence="12">
    <location>
        <begin position="2"/>
        <end position="187"/>
    </location>
</feature>
<dbReference type="GO" id="GO:0008033">
    <property type="term" value="P:tRNA processing"/>
    <property type="evidence" value="ECO:0007669"/>
    <property type="project" value="UniProtKB-KW"/>
</dbReference>
<evidence type="ECO:0000256" key="4">
    <source>
        <dbReference type="ARBA" id="ARBA00022490"/>
    </source>
</evidence>
<reference evidence="13" key="1">
    <citation type="submission" date="2019-03" db="EMBL/GenBank/DDBJ databases">
        <title>Single cell metagenomics reveals metabolic interactions within the superorganism composed of flagellate Streblomastix strix and complex community of Bacteroidetes bacteria on its surface.</title>
        <authorList>
            <person name="Treitli S.C."/>
            <person name="Kolisko M."/>
            <person name="Husnik F."/>
            <person name="Keeling P."/>
            <person name="Hampl V."/>
        </authorList>
    </citation>
    <scope>NUCLEOTIDE SEQUENCE</scope>
    <source>
        <strain evidence="13">STM</strain>
    </source>
</reference>
<dbReference type="Gene3D" id="3.90.870.10">
    <property type="entry name" value="DHBP synthase"/>
    <property type="match status" value="1"/>
</dbReference>
<comment type="subcellular location">
    <subcellularLocation>
        <location evidence="1">Cytoplasm</location>
    </subcellularLocation>
</comment>
<evidence type="ECO:0000256" key="1">
    <source>
        <dbReference type="ARBA" id="ARBA00004496"/>
    </source>
</evidence>
<evidence type="ECO:0000256" key="9">
    <source>
        <dbReference type="ARBA" id="ARBA00022840"/>
    </source>
</evidence>
<dbReference type="EC" id="2.7.7.87" evidence="3"/>
<evidence type="ECO:0000256" key="10">
    <source>
        <dbReference type="ARBA" id="ARBA00029774"/>
    </source>
</evidence>